<evidence type="ECO:0000256" key="5">
    <source>
        <dbReference type="ARBA" id="ARBA00022741"/>
    </source>
</evidence>
<name>A0ABM1F576_PRICU</name>
<feature type="transmembrane region" description="Helical" evidence="13">
    <location>
        <begin position="121"/>
        <end position="145"/>
    </location>
</feature>
<evidence type="ECO:0000256" key="7">
    <source>
        <dbReference type="ARBA" id="ARBA00023136"/>
    </source>
</evidence>
<dbReference type="InterPro" id="IPR000719">
    <property type="entry name" value="Prot_kinase_dom"/>
</dbReference>
<dbReference type="Pfam" id="PF00211">
    <property type="entry name" value="Guanylate_cyc"/>
    <property type="match status" value="1"/>
</dbReference>
<accession>A0ABM1F576</accession>
<dbReference type="Pfam" id="PF07714">
    <property type="entry name" value="PK_Tyr_Ser-Thr"/>
    <property type="match status" value="1"/>
</dbReference>
<dbReference type="SUPFAM" id="SSF56112">
    <property type="entry name" value="Protein kinase-like (PK-like)"/>
    <property type="match status" value="1"/>
</dbReference>
<dbReference type="PROSITE" id="PS00452">
    <property type="entry name" value="GUANYLATE_CYCLASE_1"/>
    <property type="match status" value="1"/>
</dbReference>
<evidence type="ECO:0000256" key="8">
    <source>
        <dbReference type="ARBA" id="ARBA00023180"/>
    </source>
</evidence>
<keyword evidence="10 12" id="KW-0141">cGMP biosynthesis</keyword>
<gene>
    <name evidence="17" type="primary">LOC106819489</name>
</gene>
<organism evidence="16 17">
    <name type="scientific">Priapulus caudatus</name>
    <name type="common">Priapulid worm</name>
    <dbReference type="NCBI Taxonomy" id="37621"/>
    <lineage>
        <taxon>Eukaryota</taxon>
        <taxon>Metazoa</taxon>
        <taxon>Ecdysozoa</taxon>
        <taxon>Scalidophora</taxon>
        <taxon>Priapulida</taxon>
        <taxon>Priapulimorpha</taxon>
        <taxon>Priapulimorphida</taxon>
        <taxon>Priapulidae</taxon>
        <taxon>Priapulus</taxon>
    </lineage>
</organism>
<dbReference type="PANTHER" id="PTHR11920:SF494">
    <property type="entry name" value="ATRIAL NATRIURETIC PEPTIDE RECEPTOR 2"/>
    <property type="match status" value="1"/>
</dbReference>
<evidence type="ECO:0000256" key="6">
    <source>
        <dbReference type="ARBA" id="ARBA00022989"/>
    </source>
</evidence>
<protein>
    <recommendedName>
        <fullName evidence="3 12">Guanylate cyclase</fullName>
        <ecNumber evidence="3 12">4.6.1.2</ecNumber>
    </recommendedName>
</protein>
<comment type="subcellular location">
    <subcellularLocation>
        <location evidence="2">Membrane</location>
        <topology evidence="2">Single-pass membrane protein</topology>
    </subcellularLocation>
</comment>
<feature type="domain" description="Protein kinase" evidence="14">
    <location>
        <begin position="148"/>
        <end position="443"/>
    </location>
</feature>
<proteinExistence type="inferred from homology"/>
<reference evidence="17" key="1">
    <citation type="submission" date="2025-08" db="UniProtKB">
        <authorList>
            <consortium name="RefSeq"/>
        </authorList>
    </citation>
    <scope>IDENTIFICATION</scope>
</reference>
<evidence type="ECO:0000313" key="17">
    <source>
        <dbReference type="RefSeq" id="XP_014679597.1"/>
    </source>
</evidence>
<keyword evidence="8" id="KW-0325">Glycoprotein</keyword>
<keyword evidence="4 13" id="KW-0812">Transmembrane</keyword>
<dbReference type="SUPFAM" id="SSF55073">
    <property type="entry name" value="Nucleotide cyclase"/>
    <property type="match status" value="1"/>
</dbReference>
<evidence type="ECO:0000256" key="2">
    <source>
        <dbReference type="ARBA" id="ARBA00004167"/>
    </source>
</evidence>
<keyword evidence="5" id="KW-0547">Nucleotide-binding</keyword>
<dbReference type="PANTHER" id="PTHR11920">
    <property type="entry name" value="GUANYLYL CYCLASE"/>
    <property type="match status" value="1"/>
</dbReference>
<evidence type="ECO:0000256" key="12">
    <source>
        <dbReference type="RuleBase" id="RU003431"/>
    </source>
</evidence>
<dbReference type="EC" id="4.6.1.2" evidence="3 12"/>
<sequence>MNFQTVSWFYPNFWKTPGNKPPPSIPVCGFYNEKCPVETDGSIIKVIGGAVGGTIFLIGAIIASVLLRRKQNEEQLMLMQWKLKSDEITPIDTKQLRAFSSNSVSIVSTAAVADVDVSVSVVAVGVSVVAVGVSVMVVTVGVSVVAVGVRVSVVAVGVSISVVAVTAASLEDTQAAEHSLRQKHEALLSRLYMCRGRMAVLKRLTREQFHVPREELLLLKELKDMSHDNVNLFIGMCMEGDNRSIVMEYCNKGSLYDILEHEDTKLDWNFRSSFIFDLVKGMEYLHTTQFLSSHGRLKSTNCVIDSRWVLKITDYGPHYYTIPLDTAEAYMDKKSLLWAAPELLRTPTPPYQGTHKADVYSFGIILSEIIIRAAPYDHNNKEFDEIVQRVELRETPPYRPVLNDADRTQCPESLVRLMHQCWSEEPERRPSFFAIRRELRNVFGDKSTNIMDNVLKMMETHANNLESTVNERTKMLIEEKKKTDVLLYRLLPATIADALKFGRDVPPETYEQVTIFFSDIVGFTNICSQSTALQVVDLLNDLYSTFDAIIKSHDAYKVETIGDSYLVASGLPKRNGSRHVAEIADMSLGMMVEVKTFRIRHMPRTQMKMRIGIHTGPCAAGVVGSAMPRYCLFGDTVNTASRMESNGEGMRMHET</sequence>
<dbReference type="PROSITE" id="PS50011">
    <property type="entry name" value="PROTEIN_KINASE_DOM"/>
    <property type="match status" value="1"/>
</dbReference>
<dbReference type="InterPro" id="IPR018297">
    <property type="entry name" value="A/G_cyclase_CS"/>
</dbReference>
<dbReference type="InterPro" id="IPR001054">
    <property type="entry name" value="A/G_cyclase"/>
</dbReference>
<dbReference type="Gene3D" id="1.10.510.10">
    <property type="entry name" value="Transferase(Phosphotransferase) domain 1"/>
    <property type="match status" value="1"/>
</dbReference>
<dbReference type="SMART" id="SM00044">
    <property type="entry name" value="CYCc"/>
    <property type="match status" value="1"/>
</dbReference>
<evidence type="ECO:0000256" key="9">
    <source>
        <dbReference type="ARBA" id="ARBA00023239"/>
    </source>
</evidence>
<dbReference type="InterPro" id="IPR050401">
    <property type="entry name" value="Cyclic_nucleotide_synthase"/>
</dbReference>
<dbReference type="InterPro" id="IPR001245">
    <property type="entry name" value="Ser-Thr/Tyr_kinase_cat_dom"/>
</dbReference>
<evidence type="ECO:0000259" key="14">
    <source>
        <dbReference type="PROSITE" id="PS50011"/>
    </source>
</evidence>
<dbReference type="GeneID" id="106819489"/>
<dbReference type="CDD" id="cd07302">
    <property type="entry name" value="CHD"/>
    <property type="match status" value="1"/>
</dbReference>
<evidence type="ECO:0000313" key="16">
    <source>
        <dbReference type="Proteomes" id="UP000695022"/>
    </source>
</evidence>
<keyword evidence="9 11" id="KW-0456">Lyase</keyword>
<keyword evidence="6 13" id="KW-1133">Transmembrane helix</keyword>
<evidence type="ECO:0000256" key="1">
    <source>
        <dbReference type="ARBA" id="ARBA00001436"/>
    </source>
</evidence>
<evidence type="ECO:0000256" key="11">
    <source>
        <dbReference type="RuleBase" id="RU000405"/>
    </source>
</evidence>
<feature type="transmembrane region" description="Helical" evidence="13">
    <location>
        <begin position="46"/>
        <end position="67"/>
    </location>
</feature>
<feature type="domain" description="Guanylate cyclase" evidence="15">
    <location>
        <begin position="514"/>
        <end position="644"/>
    </location>
</feature>
<evidence type="ECO:0000256" key="4">
    <source>
        <dbReference type="ARBA" id="ARBA00022692"/>
    </source>
</evidence>
<dbReference type="InterPro" id="IPR011009">
    <property type="entry name" value="Kinase-like_dom_sf"/>
</dbReference>
<dbReference type="PROSITE" id="PS50125">
    <property type="entry name" value="GUANYLATE_CYCLASE_2"/>
    <property type="match status" value="1"/>
</dbReference>
<evidence type="ECO:0000256" key="13">
    <source>
        <dbReference type="SAM" id="Phobius"/>
    </source>
</evidence>
<evidence type="ECO:0000259" key="15">
    <source>
        <dbReference type="PROSITE" id="PS50125"/>
    </source>
</evidence>
<dbReference type="RefSeq" id="XP_014679597.1">
    <property type="nucleotide sequence ID" value="XM_014824111.1"/>
</dbReference>
<keyword evidence="16" id="KW-1185">Reference proteome</keyword>
<dbReference type="Gene3D" id="3.30.70.1230">
    <property type="entry name" value="Nucleotide cyclase"/>
    <property type="match status" value="1"/>
</dbReference>
<comment type="catalytic activity">
    <reaction evidence="1 12">
        <text>GTP = 3',5'-cyclic GMP + diphosphate</text>
        <dbReference type="Rhea" id="RHEA:13665"/>
        <dbReference type="ChEBI" id="CHEBI:33019"/>
        <dbReference type="ChEBI" id="CHEBI:37565"/>
        <dbReference type="ChEBI" id="CHEBI:57746"/>
        <dbReference type="EC" id="4.6.1.2"/>
    </reaction>
</comment>
<evidence type="ECO:0000256" key="10">
    <source>
        <dbReference type="ARBA" id="ARBA00023293"/>
    </source>
</evidence>
<evidence type="ECO:0000256" key="3">
    <source>
        <dbReference type="ARBA" id="ARBA00012202"/>
    </source>
</evidence>
<feature type="non-terminal residue" evidence="17">
    <location>
        <position position="655"/>
    </location>
</feature>
<comment type="similarity">
    <text evidence="11">Belongs to the adenylyl cyclase class-4/guanylyl cyclase family.</text>
</comment>
<keyword evidence="7 13" id="KW-0472">Membrane</keyword>
<dbReference type="InterPro" id="IPR029787">
    <property type="entry name" value="Nucleotide_cyclase"/>
</dbReference>
<dbReference type="Proteomes" id="UP000695022">
    <property type="component" value="Unplaced"/>
</dbReference>